<feature type="non-terminal residue" evidence="5">
    <location>
        <position position="410"/>
    </location>
</feature>
<feature type="domain" description="Tyr recombinase" evidence="4">
    <location>
        <begin position="266"/>
        <end position="362"/>
    </location>
</feature>
<dbReference type="AlphaFoldDB" id="X8IWZ0"/>
<dbReference type="InterPro" id="IPR052925">
    <property type="entry name" value="Phage_Integrase-like_Recomb"/>
</dbReference>
<sequence>MPPLRARPSRFMPPRDYSEPAPSSHASHAHKQPNPESLTAEKRNIQSTPHPSSTTPRPQHEAHANRIRGLMAYSIADSTAANYESAIKAFSAFCSENELPDLPTSEFTLCAFVAHLAESKAGSSIRNTISGLKHWHDRHGESWPGGPKLDLVIRGAANVAPASSTKPDRDPVTTGMIEELAIGLDMNDEKDITVFAAATIAFYGMARLGELLGCSSRKHDPSRFPSRNSVGPPISANGSREIHLPRTKTSQRTGESIIITRQAGPTNPIAAIERLLSSNRTLHGTDFLFAYTDKHNKATKNLTSEAFLTRVNDIWSRSDHPRITGHSFRIGGTTHLLHSGIAPEVVRMMGRWASDAHFRYWRDKQSIAINHVEDLTTKAPASGHSLASPPTTTGPRTAYSAVRRKGDRAR</sequence>
<organism evidence="5 6">
    <name type="scientific">Rhizoctonia solani AG-3 Rhs1AP</name>
    <dbReference type="NCBI Taxonomy" id="1086054"/>
    <lineage>
        <taxon>Eukaryota</taxon>
        <taxon>Fungi</taxon>
        <taxon>Dikarya</taxon>
        <taxon>Basidiomycota</taxon>
        <taxon>Agaricomycotina</taxon>
        <taxon>Agaricomycetes</taxon>
        <taxon>Cantharellales</taxon>
        <taxon>Ceratobasidiaceae</taxon>
        <taxon>Rhizoctonia</taxon>
    </lineage>
</organism>
<feature type="region of interest" description="Disordered" evidence="3">
    <location>
        <begin position="1"/>
        <end position="62"/>
    </location>
</feature>
<dbReference type="PANTHER" id="PTHR34605">
    <property type="entry name" value="PHAGE_INTEGRASE DOMAIN-CONTAINING PROTEIN"/>
    <property type="match status" value="1"/>
</dbReference>
<dbReference type="GO" id="GO:0003677">
    <property type="term" value="F:DNA binding"/>
    <property type="evidence" value="ECO:0007669"/>
    <property type="project" value="UniProtKB-KW"/>
</dbReference>
<comment type="caution">
    <text evidence="5">The sequence shown here is derived from an EMBL/GenBank/DDBJ whole genome shotgun (WGS) entry which is preliminary data.</text>
</comment>
<dbReference type="GO" id="GO:0015074">
    <property type="term" value="P:DNA integration"/>
    <property type="evidence" value="ECO:0007669"/>
    <property type="project" value="InterPro"/>
</dbReference>
<evidence type="ECO:0000313" key="5">
    <source>
        <dbReference type="EMBL" id="EUC54628.1"/>
    </source>
</evidence>
<keyword evidence="2" id="KW-0233">DNA recombination</keyword>
<dbReference type="SUPFAM" id="SSF56349">
    <property type="entry name" value="DNA breaking-rejoining enzymes"/>
    <property type="match status" value="1"/>
</dbReference>
<evidence type="ECO:0000256" key="3">
    <source>
        <dbReference type="SAM" id="MobiDB-lite"/>
    </source>
</evidence>
<evidence type="ECO:0000256" key="2">
    <source>
        <dbReference type="ARBA" id="ARBA00023172"/>
    </source>
</evidence>
<accession>X8IWZ0</accession>
<evidence type="ECO:0000256" key="1">
    <source>
        <dbReference type="ARBA" id="ARBA00023125"/>
    </source>
</evidence>
<proteinExistence type="predicted"/>
<dbReference type="InterPro" id="IPR002104">
    <property type="entry name" value="Integrase_catalytic"/>
</dbReference>
<evidence type="ECO:0000313" key="6">
    <source>
        <dbReference type="Proteomes" id="UP000030108"/>
    </source>
</evidence>
<reference evidence="6" key="1">
    <citation type="journal article" date="2014" name="Genome Announc.">
        <title>Draft genome sequence of the plant-pathogenic soil fungus Rhizoctonia solani anastomosis group 3 strain Rhs1AP.</title>
        <authorList>
            <person name="Cubeta M.A."/>
            <person name="Thomas E."/>
            <person name="Dean R.A."/>
            <person name="Jabaji S."/>
            <person name="Neate S.M."/>
            <person name="Tavantzis S."/>
            <person name="Toda T."/>
            <person name="Vilgalys R."/>
            <person name="Bharathan N."/>
            <person name="Fedorova-Abrams N."/>
            <person name="Pakala S.B."/>
            <person name="Pakala S.M."/>
            <person name="Zafar N."/>
            <person name="Joardar V."/>
            <person name="Losada L."/>
            <person name="Nierman W.C."/>
        </authorList>
    </citation>
    <scope>NUCLEOTIDE SEQUENCE [LARGE SCALE GENOMIC DNA]</scope>
    <source>
        <strain evidence="6">AG-3</strain>
    </source>
</reference>
<feature type="region of interest" description="Disordered" evidence="3">
    <location>
        <begin position="379"/>
        <end position="410"/>
    </location>
</feature>
<feature type="compositionally biased region" description="Low complexity" evidence="3">
    <location>
        <begin position="47"/>
        <end position="56"/>
    </location>
</feature>
<dbReference type="InterPro" id="IPR013762">
    <property type="entry name" value="Integrase-like_cat_sf"/>
</dbReference>
<gene>
    <name evidence="5" type="ORF">RSOL_061880</name>
</gene>
<dbReference type="Gene3D" id="1.10.443.10">
    <property type="entry name" value="Intergrase catalytic core"/>
    <property type="match status" value="1"/>
</dbReference>
<dbReference type="InterPro" id="IPR011010">
    <property type="entry name" value="DNA_brk_join_enz"/>
</dbReference>
<dbReference type="SUPFAM" id="SSF47823">
    <property type="entry name" value="lambda integrase-like, N-terminal domain"/>
    <property type="match status" value="1"/>
</dbReference>
<dbReference type="InterPro" id="IPR010998">
    <property type="entry name" value="Integrase_recombinase_N"/>
</dbReference>
<protein>
    <submittedName>
        <fullName evidence="5">Site specific recombinase, phage integrase family protein</fullName>
    </submittedName>
</protein>
<dbReference type="PANTHER" id="PTHR34605:SF4">
    <property type="entry name" value="DNA ADENINE METHYLTRANSFERASE"/>
    <property type="match status" value="1"/>
</dbReference>
<dbReference type="Proteomes" id="UP000030108">
    <property type="component" value="Unassembled WGS sequence"/>
</dbReference>
<dbReference type="EMBL" id="JATN01000322">
    <property type="protein sequence ID" value="EUC54628.1"/>
    <property type="molecule type" value="Genomic_DNA"/>
</dbReference>
<name>X8IWZ0_9AGAM</name>
<keyword evidence="1" id="KW-0238">DNA-binding</keyword>
<dbReference type="Gene3D" id="1.10.150.130">
    <property type="match status" value="1"/>
</dbReference>
<dbReference type="OrthoDB" id="3254696at2759"/>
<evidence type="ECO:0000259" key="4">
    <source>
        <dbReference type="Pfam" id="PF00589"/>
    </source>
</evidence>
<dbReference type="Pfam" id="PF00589">
    <property type="entry name" value="Phage_integrase"/>
    <property type="match status" value="1"/>
</dbReference>
<feature type="region of interest" description="Disordered" evidence="3">
    <location>
        <begin position="219"/>
        <end position="240"/>
    </location>
</feature>
<dbReference type="GO" id="GO:0006310">
    <property type="term" value="P:DNA recombination"/>
    <property type="evidence" value="ECO:0007669"/>
    <property type="project" value="UniProtKB-KW"/>
</dbReference>